<dbReference type="PANTHER" id="PTHR23028:SF53">
    <property type="entry name" value="ACYL_TRANSF_3 DOMAIN-CONTAINING PROTEIN"/>
    <property type="match status" value="1"/>
</dbReference>
<feature type="domain" description="Acyltransferase 3" evidence="2">
    <location>
        <begin position="36"/>
        <end position="364"/>
    </location>
</feature>
<dbReference type="GO" id="GO:0009103">
    <property type="term" value="P:lipopolysaccharide biosynthetic process"/>
    <property type="evidence" value="ECO:0007669"/>
    <property type="project" value="TreeGrafter"/>
</dbReference>
<evidence type="ECO:0000313" key="4">
    <source>
        <dbReference type="EMBL" id="REF99489.1"/>
    </source>
</evidence>
<feature type="domain" description="SGNH" evidence="3">
    <location>
        <begin position="473"/>
        <end position="695"/>
    </location>
</feature>
<dbReference type="AlphaFoldDB" id="A0A3D9ZRI0"/>
<sequence>MTSAHVTSAPPAVATEDQVAPAVEETSGRFRPDVAGLRAVAVGLVLIYHAGVGFLPGGFVGVDVFFVISGFLITRQLVGEIGRTGRISLAGFYARRAKRILPAATVVLIATAVATWLFVARERWHDIGGDLLASAVYLVNWRFADRAVDYLAAGLAPSPAQHFWSLAVEEQFYLLWPLLIIGTILVARRLRRSDPRPVLWIGLLVIAVPSFAWSIIQTAASPERAFFVSTTRLWELAVGAAVALVAAHLGRLPRSAAIALGWLGLGAIVAAGFLVTTDSAWPGYLAAAPVLGSAAVIAAGVSAGARGPVAILGTRPFQWVGDISYSLYLWHWPMIVIAAARFGDLSVTQGLIVAAASFIPAWLTFKIVENPLRYAPAISRSPRLALSLGGNFTLAGVCAGMVLVLLSAAATPAESPAARYAPGAGVLIGQERRGGPVPERFAFITPEPLKARDDLPDTTADKCFQLMVLADLIYCTYGNPKGKTTVALVGDSKADQWLPAFQVLAEQNDWKVVVAFKGACAFTSATALTGDDPDKPYADCTAWNKALLARLLADKPAYVFTSQTSAKAADPDGGASVDAMVDGMQDTWGRLEANGSKVVVIANNSGPGFEEMQCVDAHRTKLSACSFDPARQEADLGFQTQQKAVAGHPSVKMIDMFDTICPTDRCPAVIGNVMIYRRSSHLTATYVKTMTPQIARAMTAAGVTVRYS</sequence>
<evidence type="ECO:0000313" key="5">
    <source>
        <dbReference type="Proteomes" id="UP000256913"/>
    </source>
</evidence>
<dbReference type="RefSeq" id="WP_116070660.1">
    <property type="nucleotide sequence ID" value="NZ_BONB01000023.1"/>
</dbReference>
<feature type="transmembrane region" description="Helical" evidence="1">
    <location>
        <begin position="256"/>
        <end position="275"/>
    </location>
</feature>
<feature type="transmembrane region" description="Helical" evidence="1">
    <location>
        <begin position="199"/>
        <end position="220"/>
    </location>
</feature>
<feature type="transmembrane region" description="Helical" evidence="1">
    <location>
        <begin position="232"/>
        <end position="249"/>
    </location>
</feature>
<feature type="transmembrane region" description="Helical" evidence="1">
    <location>
        <begin position="35"/>
        <end position="52"/>
    </location>
</feature>
<feature type="transmembrane region" description="Helical" evidence="1">
    <location>
        <begin position="325"/>
        <end position="343"/>
    </location>
</feature>
<dbReference type="EMBL" id="QUMQ01000001">
    <property type="protein sequence ID" value="REF99489.1"/>
    <property type="molecule type" value="Genomic_DNA"/>
</dbReference>
<keyword evidence="1" id="KW-0472">Membrane</keyword>
<organism evidence="4 5">
    <name type="scientific">Asanoa ferruginea</name>
    <dbReference type="NCBI Taxonomy" id="53367"/>
    <lineage>
        <taxon>Bacteria</taxon>
        <taxon>Bacillati</taxon>
        <taxon>Actinomycetota</taxon>
        <taxon>Actinomycetes</taxon>
        <taxon>Micromonosporales</taxon>
        <taxon>Micromonosporaceae</taxon>
        <taxon>Asanoa</taxon>
    </lineage>
</organism>
<feature type="transmembrane region" description="Helical" evidence="1">
    <location>
        <begin position="281"/>
        <end position="304"/>
    </location>
</feature>
<keyword evidence="1" id="KW-0812">Transmembrane</keyword>
<dbReference type="GO" id="GO:0016747">
    <property type="term" value="F:acyltransferase activity, transferring groups other than amino-acyl groups"/>
    <property type="evidence" value="ECO:0007669"/>
    <property type="project" value="InterPro"/>
</dbReference>
<feature type="transmembrane region" description="Helical" evidence="1">
    <location>
        <begin position="388"/>
        <end position="410"/>
    </location>
</feature>
<dbReference type="OrthoDB" id="3404679at2"/>
<dbReference type="Pfam" id="PF01757">
    <property type="entry name" value="Acyl_transf_3"/>
    <property type="match status" value="1"/>
</dbReference>
<dbReference type="InterPro" id="IPR043968">
    <property type="entry name" value="SGNH"/>
</dbReference>
<keyword evidence="5" id="KW-1185">Reference proteome</keyword>
<dbReference type="GO" id="GO:0016020">
    <property type="term" value="C:membrane"/>
    <property type="evidence" value="ECO:0007669"/>
    <property type="project" value="TreeGrafter"/>
</dbReference>
<keyword evidence="1" id="KW-1133">Transmembrane helix</keyword>
<protein>
    <submittedName>
        <fullName evidence="4">Peptidoglycan/LPS O-acetylase OafA/YrhL</fullName>
    </submittedName>
</protein>
<feature type="transmembrane region" description="Helical" evidence="1">
    <location>
        <begin position="99"/>
        <end position="119"/>
    </location>
</feature>
<proteinExistence type="predicted"/>
<reference evidence="4 5" key="1">
    <citation type="submission" date="2018-08" db="EMBL/GenBank/DDBJ databases">
        <title>Sequencing the genomes of 1000 actinobacteria strains.</title>
        <authorList>
            <person name="Klenk H.-P."/>
        </authorList>
    </citation>
    <scope>NUCLEOTIDE SEQUENCE [LARGE SCALE GENOMIC DNA]</scope>
    <source>
        <strain evidence="4 5">DSM 44099</strain>
    </source>
</reference>
<dbReference type="Pfam" id="PF19040">
    <property type="entry name" value="SGNH"/>
    <property type="match status" value="1"/>
</dbReference>
<evidence type="ECO:0000259" key="3">
    <source>
        <dbReference type="Pfam" id="PF19040"/>
    </source>
</evidence>
<dbReference type="PANTHER" id="PTHR23028">
    <property type="entry name" value="ACETYLTRANSFERASE"/>
    <property type="match status" value="1"/>
</dbReference>
<accession>A0A3D9ZRI0</accession>
<dbReference type="InterPro" id="IPR050879">
    <property type="entry name" value="Acyltransferase_3"/>
</dbReference>
<comment type="caution">
    <text evidence="4">The sequence shown here is derived from an EMBL/GenBank/DDBJ whole genome shotgun (WGS) entry which is preliminary data.</text>
</comment>
<feature type="transmembrane region" description="Helical" evidence="1">
    <location>
        <begin position="171"/>
        <end position="187"/>
    </location>
</feature>
<dbReference type="Proteomes" id="UP000256913">
    <property type="component" value="Unassembled WGS sequence"/>
</dbReference>
<dbReference type="InterPro" id="IPR002656">
    <property type="entry name" value="Acyl_transf_3_dom"/>
</dbReference>
<name>A0A3D9ZRI0_9ACTN</name>
<feature type="transmembrane region" description="Helical" evidence="1">
    <location>
        <begin position="58"/>
        <end position="78"/>
    </location>
</feature>
<evidence type="ECO:0000259" key="2">
    <source>
        <dbReference type="Pfam" id="PF01757"/>
    </source>
</evidence>
<feature type="transmembrane region" description="Helical" evidence="1">
    <location>
        <begin position="349"/>
        <end position="368"/>
    </location>
</feature>
<gene>
    <name evidence="4" type="ORF">DFJ67_5526</name>
</gene>
<evidence type="ECO:0000256" key="1">
    <source>
        <dbReference type="SAM" id="Phobius"/>
    </source>
</evidence>